<organism evidence="9">
    <name type="scientific">Fagus sylvatica</name>
    <name type="common">Beechnut</name>
    <dbReference type="NCBI Taxonomy" id="28930"/>
    <lineage>
        <taxon>Eukaryota</taxon>
        <taxon>Viridiplantae</taxon>
        <taxon>Streptophyta</taxon>
        <taxon>Embryophyta</taxon>
        <taxon>Tracheophyta</taxon>
        <taxon>Spermatophyta</taxon>
        <taxon>Magnoliopsida</taxon>
        <taxon>eudicotyledons</taxon>
        <taxon>Gunneridae</taxon>
        <taxon>Pentapetalae</taxon>
        <taxon>rosids</taxon>
        <taxon>fabids</taxon>
        <taxon>Fagales</taxon>
        <taxon>Fagaceae</taxon>
        <taxon>Fagus</taxon>
    </lineage>
</organism>
<keyword evidence="4" id="KW-0238">DNA-binding</keyword>
<evidence type="ECO:0000313" key="9">
    <source>
        <dbReference type="EMBL" id="SPD33275.1"/>
    </source>
</evidence>
<reference evidence="9" key="1">
    <citation type="submission" date="2018-02" db="EMBL/GenBank/DDBJ databases">
        <authorList>
            <person name="Cohen D.B."/>
            <person name="Kent A.D."/>
        </authorList>
    </citation>
    <scope>NUCLEOTIDE SEQUENCE</scope>
</reference>
<dbReference type="GO" id="GO:0043565">
    <property type="term" value="F:sequence-specific DNA binding"/>
    <property type="evidence" value="ECO:0007669"/>
    <property type="project" value="InterPro"/>
</dbReference>
<evidence type="ECO:0000256" key="6">
    <source>
        <dbReference type="ARBA" id="ARBA00023242"/>
    </source>
</evidence>
<feature type="domain" description="WRKY" evidence="8">
    <location>
        <begin position="205"/>
        <end position="269"/>
    </location>
</feature>
<evidence type="ECO:0000256" key="1">
    <source>
        <dbReference type="ARBA" id="ARBA00004123"/>
    </source>
</evidence>
<comment type="subcellular location">
    <subcellularLocation>
        <location evidence="1">Nucleus</location>
    </subcellularLocation>
</comment>
<evidence type="ECO:0000259" key="8">
    <source>
        <dbReference type="PROSITE" id="PS50811"/>
    </source>
</evidence>
<dbReference type="InterPro" id="IPR036576">
    <property type="entry name" value="WRKY_dom_sf"/>
</dbReference>
<dbReference type="Gene3D" id="2.20.25.80">
    <property type="entry name" value="WRKY domain"/>
    <property type="match status" value="2"/>
</dbReference>
<keyword evidence="5" id="KW-0804">Transcription</keyword>
<protein>
    <recommendedName>
        <fullName evidence="8">WRKY domain-containing protein</fullName>
    </recommendedName>
</protein>
<evidence type="ECO:0000256" key="5">
    <source>
        <dbReference type="ARBA" id="ARBA00023163"/>
    </source>
</evidence>
<dbReference type="GO" id="GO:0005634">
    <property type="term" value="C:nucleus"/>
    <property type="evidence" value="ECO:0007669"/>
    <property type="project" value="UniProtKB-SubCell"/>
</dbReference>
<keyword evidence="2" id="KW-0677">Repeat</keyword>
<feature type="domain" description="WRKY" evidence="8">
    <location>
        <begin position="380"/>
        <end position="445"/>
    </location>
</feature>
<dbReference type="EMBL" id="OIVN01006447">
    <property type="protein sequence ID" value="SPD33275.1"/>
    <property type="molecule type" value="Genomic_DNA"/>
</dbReference>
<dbReference type="PROSITE" id="PS50811">
    <property type="entry name" value="WRKY"/>
    <property type="match status" value="2"/>
</dbReference>
<keyword evidence="6" id="KW-0539">Nucleus</keyword>
<dbReference type="InterPro" id="IPR044810">
    <property type="entry name" value="WRKY_plant"/>
</dbReference>
<evidence type="ECO:0000256" key="7">
    <source>
        <dbReference type="SAM" id="MobiDB-lite"/>
    </source>
</evidence>
<feature type="compositionally biased region" description="Low complexity" evidence="7">
    <location>
        <begin position="7"/>
        <end position="25"/>
    </location>
</feature>
<proteinExistence type="predicted"/>
<dbReference type="Pfam" id="PF03106">
    <property type="entry name" value="WRKY"/>
    <property type="match status" value="2"/>
</dbReference>
<evidence type="ECO:0000256" key="2">
    <source>
        <dbReference type="ARBA" id="ARBA00022737"/>
    </source>
</evidence>
<dbReference type="AlphaFoldDB" id="A0A2N9J9K0"/>
<feature type="region of interest" description="Disordered" evidence="7">
    <location>
        <begin position="301"/>
        <end position="354"/>
    </location>
</feature>
<evidence type="ECO:0000256" key="4">
    <source>
        <dbReference type="ARBA" id="ARBA00023125"/>
    </source>
</evidence>
<feature type="region of interest" description="Disordered" evidence="7">
    <location>
        <begin position="485"/>
        <end position="509"/>
    </location>
</feature>
<sequence>MELRLLTTTSSNSNNSCSSNSNTSSADVAPEDLTRNETTPSGIAAANAKYKLMSPAKLPISRSACLTIPPGLSPTSFLESPVLLSNMKAEPSPTTGSFMKPQVMHGHVGSATNLVPTDLNQQRSEHSVQVQGQCQPQAFASSPSVKKEMAVSSNDLSLSSPGHMVTSGAIVPVEVDMDELNHKGTPNTGVQASQFDHKGSGPLVTAERPCDDGYNWRKYGQKLVKGSEFPRSYYKCTHPNCEVKKLFERSHEGQITEIIYKGTHDHPKPQPSRRYTAGTIMAIQEERSDKALSLTGRDEKSGMFGQTSHTVEPNGTPDRSPVAVNDDILDGSGSTPNRIHDEVDDDDPFSKRRKMDIGGVDVTSVVKPIREPRVVVQTLSEVDILDDGYRWRKYGQKVVRGNPNPRSYYKCTNAGCPVRKHVERASHDPKAVITTYEGKHNHDVPTARTSSHDTAGPTAVSGPLRIRSEEIDNVSLDLGVGISSAAENRSNEHRQTQRSEIMGGQNHTSRSHYNVVQATPVMTYFGVLNSGMSQYGSRGNPSESLNIGIPPLNRSSYPFPQNMGKYSEVESERREMYAMWVSLKENFNCGVKLTNVVPRPGTCDKKRSHTTEKDNLESELFHSTKAIFRQKNCTRTLLYMLNTGDPSRNIVEMIFQRASRNPSKPSTKIKTVLKVKNSAEVVERFEKYREKVKKKAYEQYKRHPRSTVDGNELLRFYGTTIVCCSEKSKQVSELCKDPSCGACRIIQSKFNTDYTRRNGIRLSTSSEDLSENMNATISVKNIKRAAIDNLGAELT</sequence>
<dbReference type="GO" id="GO:0003700">
    <property type="term" value="F:DNA-binding transcription factor activity"/>
    <property type="evidence" value="ECO:0007669"/>
    <property type="project" value="InterPro"/>
</dbReference>
<feature type="region of interest" description="Disordered" evidence="7">
    <location>
        <begin position="1"/>
        <end position="40"/>
    </location>
</feature>
<name>A0A2N9J9K0_FAGSY</name>
<feature type="compositionally biased region" description="Polar residues" evidence="7">
    <location>
        <begin position="304"/>
        <end position="313"/>
    </location>
</feature>
<dbReference type="FunFam" id="2.20.25.80:FF:000001">
    <property type="entry name" value="WRKY transcription factor 33"/>
    <property type="match status" value="1"/>
</dbReference>
<dbReference type="SMART" id="SM00774">
    <property type="entry name" value="WRKY"/>
    <property type="match status" value="2"/>
</dbReference>
<dbReference type="PANTHER" id="PTHR31221:SF193">
    <property type="entry name" value="WRKY TRANSCRIPTION FACTOR PROTEIN 1-RELATED"/>
    <property type="match status" value="1"/>
</dbReference>
<dbReference type="PANTHER" id="PTHR31221">
    <property type="entry name" value="WRKY TRANSCRIPTION FACTOR PROTEIN 1-RELATED"/>
    <property type="match status" value="1"/>
</dbReference>
<evidence type="ECO:0000256" key="3">
    <source>
        <dbReference type="ARBA" id="ARBA00023015"/>
    </source>
</evidence>
<accession>A0A2N9J9K0</accession>
<dbReference type="InterPro" id="IPR003657">
    <property type="entry name" value="WRKY_dom"/>
</dbReference>
<keyword evidence="3" id="KW-0805">Transcription regulation</keyword>
<feature type="region of interest" description="Disordered" evidence="7">
    <location>
        <begin position="441"/>
        <end position="461"/>
    </location>
</feature>
<gene>
    <name evidence="9" type="ORF">FSB_LOCUS61157</name>
</gene>
<dbReference type="FunFam" id="2.20.25.80:FF:000006">
    <property type="entry name" value="WRKY transcription factor"/>
    <property type="match status" value="1"/>
</dbReference>
<dbReference type="SUPFAM" id="SSF118290">
    <property type="entry name" value="WRKY DNA-binding domain"/>
    <property type="match status" value="2"/>
</dbReference>